<accession>X1HJH9</accession>
<gene>
    <name evidence="1" type="ORF">S03H2_47251</name>
</gene>
<reference evidence="1" key="1">
    <citation type="journal article" date="2014" name="Front. Microbiol.">
        <title>High frequency of phylogenetically diverse reductive dehalogenase-homologous genes in deep subseafloor sedimentary metagenomes.</title>
        <authorList>
            <person name="Kawai M."/>
            <person name="Futagami T."/>
            <person name="Toyoda A."/>
            <person name="Takaki Y."/>
            <person name="Nishi S."/>
            <person name="Hori S."/>
            <person name="Arai W."/>
            <person name="Tsubouchi T."/>
            <person name="Morono Y."/>
            <person name="Uchiyama I."/>
            <person name="Ito T."/>
            <person name="Fujiyama A."/>
            <person name="Inagaki F."/>
            <person name="Takami H."/>
        </authorList>
    </citation>
    <scope>NUCLEOTIDE SEQUENCE</scope>
    <source>
        <strain evidence="1">Expedition CK06-06</strain>
    </source>
</reference>
<organism evidence="1">
    <name type="scientific">marine sediment metagenome</name>
    <dbReference type="NCBI Taxonomy" id="412755"/>
    <lineage>
        <taxon>unclassified sequences</taxon>
        <taxon>metagenomes</taxon>
        <taxon>ecological metagenomes</taxon>
    </lineage>
</organism>
<protein>
    <recommendedName>
        <fullName evidence="2">TonB-dependent receptor-like beta-barrel domain-containing protein</fullName>
    </recommendedName>
</protein>
<proteinExistence type="predicted"/>
<feature type="non-terminal residue" evidence="1">
    <location>
        <position position="1"/>
    </location>
</feature>
<dbReference type="EMBL" id="BARU01029733">
    <property type="protein sequence ID" value="GAH70296.1"/>
    <property type="molecule type" value="Genomic_DNA"/>
</dbReference>
<comment type="caution">
    <text evidence="1">The sequence shown here is derived from an EMBL/GenBank/DDBJ whole genome shotgun (WGS) entry which is preliminary data.</text>
</comment>
<name>X1HJH9_9ZZZZ</name>
<evidence type="ECO:0000313" key="1">
    <source>
        <dbReference type="EMBL" id="GAH70296.1"/>
    </source>
</evidence>
<evidence type="ECO:0008006" key="2">
    <source>
        <dbReference type="Google" id="ProtNLM"/>
    </source>
</evidence>
<dbReference type="AlphaFoldDB" id="X1HJH9"/>
<sequence>VLDVIGLETLRLYLSAENLFILTGYSGFDPESTASGNSDVDIGIDYNNYPLSRSISLGLRAIF</sequence>